<accession>A0ACC2FU25</accession>
<dbReference type="Proteomes" id="UP001157502">
    <property type="component" value="Chromosome 22"/>
</dbReference>
<proteinExistence type="predicted"/>
<sequence length="67" mass="7922">MLDLDREGGSDRRRKERGAEVRHTLGHAGGKWRDQERPDSQKKEESGRDGEKTQKVENFMNRKLLEW</sequence>
<organism evidence="1 2">
    <name type="scientific">Dallia pectoralis</name>
    <name type="common">Alaska blackfish</name>
    <dbReference type="NCBI Taxonomy" id="75939"/>
    <lineage>
        <taxon>Eukaryota</taxon>
        <taxon>Metazoa</taxon>
        <taxon>Chordata</taxon>
        <taxon>Craniata</taxon>
        <taxon>Vertebrata</taxon>
        <taxon>Euteleostomi</taxon>
        <taxon>Actinopterygii</taxon>
        <taxon>Neopterygii</taxon>
        <taxon>Teleostei</taxon>
        <taxon>Protacanthopterygii</taxon>
        <taxon>Esociformes</taxon>
        <taxon>Umbridae</taxon>
        <taxon>Dallia</taxon>
    </lineage>
</organism>
<gene>
    <name evidence="1" type="ORF">DPEC_G00253750</name>
</gene>
<evidence type="ECO:0000313" key="2">
    <source>
        <dbReference type="Proteomes" id="UP001157502"/>
    </source>
</evidence>
<evidence type="ECO:0000313" key="1">
    <source>
        <dbReference type="EMBL" id="KAJ7994851.1"/>
    </source>
</evidence>
<keyword evidence="2" id="KW-1185">Reference proteome</keyword>
<reference evidence="1" key="1">
    <citation type="submission" date="2021-05" db="EMBL/GenBank/DDBJ databases">
        <authorList>
            <person name="Pan Q."/>
            <person name="Jouanno E."/>
            <person name="Zahm M."/>
            <person name="Klopp C."/>
            <person name="Cabau C."/>
            <person name="Louis A."/>
            <person name="Berthelot C."/>
            <person name="Parey E."/>
            <person name="Roest Crollius H."/>
            <person name="Montfort J."/>
            <person name="Robinson-Rechavi M."/>
            <person name="Bouchez O."/>
            <person name="Lampietro C."/>
            <person name="Lopez Roques C."/>
            <person name="Donnadieu C."/>
            <person name="Postlethwait J."/>
            <person name="Bobe J."/>
            <person name="Dillon D."/>
            <person name="Chandos A."/>
            <person name="von Hippel F."/>
            <person name="Guiguen Y."/>
        </authorList>
    </citation>
    <scope>NUCLEOTIDE SEQUENCE</scope>
    <source>
        <strain evidence="1">YG-Jan2019</strain>
    </source>
</reference>
<protein>
    <submittedName>
        <fullName evidence="1">Uncharacterized protein</fullName>
    </submittedName>
</protein>
<name>A0ACC2FU25_DALPE</name>
<comment type="caution">
    <text evidence="1">The sequence shown here is derived from an EMBL/GenBank/DDBJ whole genome shotgun (WGS) entry which is preliminary data.</text>
</comment>
<dbReference type="EMBL" id="CM055749">
    <property type="protein sequence ID" value="KAJ7994851.1"/>
    <property type="molecule type" value="Genomic_DNA"/>
</dbReference>